<keyword evidence="2" id="KW-1185">Reference proteome</keyword>
<evidence type="ECO:0000313" key="1">
    <source>
        <dbReference type="EMBL" id="CAB1415519.1"/>
    </source>
</evidence>
<gene>
    <name evidence="1" type="ORF">PLEPLA_LOCUS3235</name>
</gene>
<sequence>MAPRCIQGPDYNQSSHFSLFLPTCRLRTEANFSCFVPPEFSRELLQPRPGTINVSTSAVRCEAGAQPTVRSQQLSHRSVFPTARVLQEDVGFDFTLSEVTAEGLALTRNLT</sequence>
<dbReference type="Proteomes" id="UP001153269">
    <property type="component" value="Unassembled WGS sequence"/>
</dbReference>
<accession>A0A9N7Y8T0</accession>
<proteinExistence type="predicted"/>
<name>A0A9N7Y8T0_PLEPL</name>
<protein>
    <submittedName>
        <fullName evidence="1">Uncharacterized protein</fullName>
    </submittedName>
</protein>
<dbReference type="EMBL" id="CADEAL010000158">
    <property type="protein sequence ID" value="CAB1415519.1"/>
    <property type="molecule type" value="Genomic_DNA"/>
</dbReference>
<dbReference type="AlphaFoldDB" id="A0A9N7Y8T0"/>
<comment type="caution">
    <text evidence="1">The sequence shown here is derived from an EMBL/GenBank/DDBJ whole genome shotgun (WGS) entry which is preliminary data.</text>
</comment>
<reference evidence="1" key="1">
    <citation type="submission" date="2020-03" db="EMBL/GenBank/DDBJ databases">
        <authorList>
            <person name="Weist P."/>
        </authorList>
    </citation>
    <scope>NUCLEOTIDE SEQUENCE</scope>
</reference>
<organism evidence="1 2">
    <name type="scientific">Pleuronectes platessa</name>
    <name type="common">European plaice</name>
    <dbReference type="NCBI Taxonomy" id="8262"/>
    <lineage>
        <taxon>Eukaryota</taxon>
        <taxon>Metazoa</taxon>
        <taxon>Chordata</taxon>
        <taxon>Craniata</taxon>
        <taxon>Vertebrata</taxon>
        <taxon>Euteleostomi</taxon>
        <taxon>Actinopterygii</taxon>
        <taxon>Neopterygii</taxon>
        <taxon>Teleostei</taxon>
        <taxon>Neoteleostei</taxon>
        <taxon>Acanthomorphata</taxon>
        <taxon>Carangaria</taxon>
        <taxon>Pleuronectiformes</taxon>
        <taxon>Pleuronectoidei</taxon>
        <taxon>Pleuronectidae</taxon>
        <taxon>Pleuronectes</taxon>
    </lineage>
</organism>
<evidence type="ECO:0000313" key="2">
    <source>
        <dbReference type="Proteomes" id="UP001153269"/>
    </source>
</evidence>